<sequence length="545" mass="64711">MKNINKHKSNDNTEEENVIRSLGHNALVELLNNNNNEIENECENELHKSEDNVNEINLFEISNCVENESNDKKRNIKCSSTKLLKKFSYNNLNENKIDILNYDNNLNIIKTECLRRNYFHALDRNNIFLSEKSQKLLMDDNIKKNINKNFIKMNNINRNIIYDNDLYKFKKKRKVKSEMLENIIAPKNDIIRIEKKKDLIYFNIEDDENGKEAISENCNNINQTTQNYNMKTSEKKKDNITNNNTKNNIKQNTPKNKNRNVILYDIKKTDLEINDLNNTKKENYLFQNEEKNKKDNKNSIEKGECYDIYNNRGDIFNYKINNFSKKIEPKNYNVNSSITNEDTDKKKNINNDQYIIKKKEKILKSDDANLKKNENNLGLNQEKRKIDKCVIKIEESNLKSSDVHLIKNENYSYSNIDENILKDGCMKKAVNSENFIFLDFNPIEEDYLEIKKTLKIYRKNYNMLYTEKESTDHYSNSRESLKEACTKKEKTNNVNLEQIKNSKSFYMKEKYDDLKETLLKKKINIINYDFENNLCFILIKKSSTL</sequence>
<comment type="caution">
    <text evidence="2">The sequence shown here is derived from an EMBL/GenBank/DDBJ whole genome shotgun (WGS) entry which is preliminary data.</text>
</comment>
<feature type="compositionally biased region" description="Low complexity" evidence="1">
    <location>
        <begin position="240"/>
        <end position="255"/>
    </location>
</feature>
<evidence type="ECO:0000313" key="2">
    <source>
        <dbReference type="EMBL" id="CRG96498.1"/>
    </source>
</evidence>
<dbReference type="OMA" id="KYNINIM"/>
<dbReference type="EMBL" id="CVMV01000059">
    <property type="protein sequence ID" value="CRG96498.1"/>
    <property type="molecule type" value="Genomic_DNA"/>
</dbReference>
<accession>A0A1J1GVK5</accession>
<dbReference type="AlphaFoldDB" id="A0A1J1GVK5"/>
<name>A0A1J1GVK5_PLAGA</name>
<reference evidence="2" key="1">
    <citation type="submission" date="2015-04" db="EMBL/GenBank/DDBJ databases">
        <authorList>
            <consortium name="Pathogen Informatics"/>
        </authorList>
    </citation>
    <scope>NUCLEOTIDE SEQUENCE [LARGE SCALE GENOMIC DNA]</scope>
    <source>
        <strain evidence="2">8A</strain>
    </source>
</reference>
<dbReference type="GeneID" id="39732253"/>
<gene>
    <name evidence="2" type="ORF">PGAL8A_00372300</name>
</gene>
<evidence type="ECO:0000256" key="1">
    <source>
        <dbReference type="SAM" id="MobiDB-lite"/>
    </source>
</evidence>
<dbReference type="RefSeq" id="XP_028529303.1">
    <property type="nucleotide sequence ID" value="XM_028672785.1"/>
</dbReference>
<evidence type="ECO:0000313" key="3">
    <source>
        <dbReference type="Proteomes" id="UP000220797"/>
    </source>
</evidence>
<protein>
    <submittedName>
        <fullName evidence="2">Uncharacterized protein</fullName>
    </submittedName>
</protein>
<keyword evidence="3" id="KW-1185">Reference proteome</keyword>
<dbReference type="OrthoDB" id="372030at2759"/>
<proteinExistence type="predicted"/>
<organism evidence="2 3">
    <name type="scientific">Plasmodium gallinaceum</name>
    <dbReference type="NCBI Taxonomy" id="5849"/>
    <lineage>
        <taxon>Eukaryota</taxon>
        <taxon>Sar</taxon>
        <taxon>Alveolata</taxon>
        <taxon>Apicomplexa</taxon>
        <taxon>Aconoidasida</taxon>
        <taxon>Haemosporida</taxon>
        <taxon>Plasmodiidae</taxon>
        <taxon>Plasmodium</taxon>
        <taxon>Plasmodium (Haemamoeba)</taxon>
    </lineage>
</organism>
<feature type="region of interest" description="Disordered" evidence="1">
    <location>
        <begin position="233"/>
        <end position="256"/>
    </location>
</feature>
<dbReference type="Proteomes" id="UP000220797">
    <property type="component" value="Unassembled WGS sequence"/>
</dbReference>
<dbReference type="VEuPathDB" id="PlasmoDB:PGAL8A_00372300"/>